<name>A0A6J8EV82_MYTCO</name>
<proteinExistence type="predicted"/>
<keyword evidence="2" id="KW-1185">Reference proteome</keyword>
<accession>A0A6J8EV82</accession>
<evidence type="ECO:0000313" key="1">
    <source>
        <dbReference type="EMBL" id="CAC5424447.1"/>
    </source>
</evidence>
<reference evidence="1 2" key="1">
    <citation type="submission" date="2020-06" db="EMBL/GenBank/DDBJ databases">
        <authorList>
            <person name="Li R."/>
            <person name="Bekaert M."/>
        </authorList>
    </citation>
    <scope>NUCLEOTIDE SEQUENCE [LARGE SCALE GENOMIC DNA]</scope>
    <source>
        <strain evidence="2">wild</strain>
    </source>
</reference>
<dbReference type="OrthoDB" id="6122616at2759"/>
<gene>
    <name evidence="1" type="ORF">MCOR_56350</name>
</gene>
<dbReference type="Proteomes" id="UP000507470">
    <property type="component" value="Unassembled WGS sequence"/>
</dbReference>
<protein>
    <submittedName>
        <fullName evidence="1">Uncharacterized protein</fullName>
    </submittedName>
</protein>
<organism evidence="1 2">
    <name type="scientific">Mytilus coruscus</name>
    <name type="common">Sea mussel</name>
    <dbReference type="NCBI Taxonomy" id="42192"/>
    <lineage>
        <taxon>Eukaryota</taxon>
        <taxon>Metazoa</taxon>
        <taxon>Spiralia</taxon>
        <taxon>Lophotrochozoa</taxon>
        <taxon>Mollusca</taxon>
        <taxon>Bivalvia</taxon>
        <taxon>Autobranchia</taxon>
        <taxon>Pteriomorphia</taxon>
        <taxon>Mytilida</taxon>
        <taxon>Mytiloidea</taxon>
        <taxon>Mytilidae</taxon>
        <taxon>Mytilinae</taxon>
        <taxon>Mytilus</taxon>
    </lineage>
</organism>
<evidence type="ECO:0000313" key="2">
    <source>
        <dbReference type="Proteomes" id="UP000507470"/>
    </source>
</evidence>
<sequence>METKLLDIMTSNSNGRFGGKKHETESFSNRSCIESDSSSLPSLNIIAVPIYVCKMEKSNSDDDFVEKNPQPVINISSNTDLSDDSNDSLTIREEEDVQTVEQLTKQINVQGALCGRKRCSFFTNVHGNTKTANTPYVLTSKRVLADNSVEKRAKETFDVIFADAGGMMHASSPLELPRNTKQINNVKQTQKGAVAVKEKDSMFSADKSMQGPTITSDPYIRLVQCAPEFCCICSSDLVTYGNGYVSYESSEVQLWE</sequence>
<dbReference type="AlphaFoldDB" id="A0A6J8EV82"/>
<dbReference type="EMBL" id="CACVKT020010035">
    <property type="protein sequence ID" value="CAC5424447.1"/>
    <property type="molecule type" value="Genomic_DNA"/>
</dbReference>